<organism evidence="1 2">
    <name type="scientific">Nosema granulosis</name>
    <dbReference type="NCBI Taxonomy" id="83296"/>
    <lineage>
        <taxon>Eukaryota</taxon>
        <taxon>Fungi</taxon>
        <taxon>Fungi incertae sedis</taxon>
        <taxon>Microsporidia</taxon>
        <taxon>Nosematidae</taxon>
        <taxon>Nosema</taxon>
    </lineage>
</organism>
<sequence length="289" mass="34338">MNFTIIITSLFQFIYSYKAMLLCKDMINLEALNLKPIPEDIKITRFCVVQFSLFSSTTKKWHFKPILKQERKDNNIIIEYLLDPKIESSMDICRVINYKTNKDEFPEFYNFFSFSIISPETLHLYKQKMFEIGFNKLKSLTDDVPDVDTSDIKSPKLRELMNLYKQNNGLQKQHFEDIIDVNERLNTLYELYSILHNAVKSNKISIGQLREMESMLKTEKVLSINKLKKLQILKLYDDNNDIFKTIEFEKDVQYIKKEDFEDKPFKMAKLFKGYEDDIGEDITEELKSI</sequence>
<dbReference type="EMBL" id="SBJO01000222">
    <property type="protein sequence ID" value="KAF9762023.1"/>
    <property type="molecule type" value="Genomic_DNA"/>
</dbReference>
<dbReference type="AlphaFoldDB" id="A0A9P6H080"/>
<accession>A0A9P6H080</accession>
<comment type="caution">
    <text evidence="1">The sequence shown here is derived from an EMBL/GenBank/DDBJ whole genome shotgun (WGS) entry which is preliminary data.</text>
</comment>
<gene>
    <name evidence="1" type="ORF">NGRA_2267</name>
</gene>
<name>A0A9P6H080_9MICR</name>
<keyword evidence="2" id="KW-1185">Reference proteome</keyword>
<reference evidence="1 2" key="1">
    <citation type="journal article" date="2020" name="Genome Biol. Evol.">
        <title>Comparative genomics of strictly vertically transmitted, feminizing microsporidia endosymbionts of amphipod crustaceans.</title>
        <authorList>
            <person name="Cormier A."/>
            <person name="Chebbi M.A."/>
            <person name="Giraud I."/>
            <person name="Wattier R."/>
            <person name="Teixeira M."/>
            <person name="Gilbert C."/>
            <person name="Rigaud T."/>
            <person name="Cordaux R."/>
        </authorList>
    </citation>
    <scope>NUCLEOTIDE SEQUENCE [LARGE SCALE GENOMIC DNA]</scope>
    <source>
        <strain evidence="1 2">Ou3-Ou53</strain>
    </source>
</reference>
<dbReference type="Proteomes" id="UP000740883">
    <property type="component" value="Unassembled WGS sequence"/>
</dbReference>
<evidence type="ECO:0000313" key="2">
    <source>
        <dbReference type="Proteomes" id="UP000740883"/>
    </source>
</evidence>
<protein>
    <submittedName>
        <fullName evidence="1">Uncharacterized protein</fullName>
    </submittedName>
</protein>
<proteinExistence type="predicted"/>
<evidence type="ECO:0000313" key="1">
    <source>
        <dbReference type="EMBL" id="KAF9762023.1"/>
    </source>
</evidence>